<reference evidence="10 11" key="1">
    <citation type="submission" date="2017-01" db="EMBL/GenBank/DDBJ databases">
        <authorList>
            <person name="Mah S.A."/>
            <person name="Swanson W.J."/>
            <person name="Moy G.W."/>
            <person name="Vacquier V.D."/>
        </authorList>
    </citation>
    <scope>NUCLEOTIDE SEQUENCE [LARGE SCALE GENOMIC DNA]</scope>
    <source>
        <strain evidence="10 11">CPCC 203464</strain>
    </source>
</reference>
<evidence type="ECO:0000256" key="4">
    <source>
        <dbReference type="ARBA" id="ARBA00022692"/>
    </source>
</evidence>
<protein>
    <submittedName>
        <fullName evidence="10">ABC-2 type transport system permease protein</fullName>
    </submittedName>
</protein>
<dbReference type="GO" id="GO:0043190">
    <property type="term" value="C:ATP-binding cassette (ABC) transporter complex"/>
    <property type="evidence" value="ECO:0007669"/>
    <property type="project" value="InterPro"/>
</dbReference>
<keyword evidence="11" id="KW-1185">Reference proteome</keyword>
<dbReference type="Proteomes" id="UP000186218">
    <property type="component" value="Unassembled WGS sequence"/>
</dbReference>
<feature type="transmembrane region" description="Helical" evidence="8">
    <location>
        <begin position="120"/>
        <end position="144"/>
    </location>
</feature>
<keyword evidence="6 8" id="KW-0472">Membrane</keyword>
<dbReference type="InterPro" id="IPR013525">
    <property type="entry name" value="ABC2_TM"/>
</dbReference>
<comment type="similarity">
    <text evidence="2">Belongs to the ABC-2 integral membrane protein family.</text>
</comment>
<dbReference type="GO" id="GO:0046677">
    <property type="term" value="P:response to antibiotic"/>
    <property type="evidence" value="ECO:0007669"/>
    <property type="project" value="UniProtKB-KW"/>
</dbReference>
<dbReference type="AlphaFoldDB" id="A0A1N7GQP1"/>
<evidence type="ECO:0000256" key="3">
    <source>
        <dbReference type="ARBA" id="ARBA00022475"/>
    </source>
</evidence>
<keyword evidence="4 8" id="KW-0812">Transmembrane</keyword>
<comment type="subcellular location">
    <subcellularLocation>
        <location evidence="1">Cell membrane</location>
        <topology evidence="1">Multi-pass membrane protein</topology>
    </subcellularLocation>
</comment>
<dbReference type="InterPro" id="IPR000412">
    <property type="entry name" value="ABC_2_transport"/>
</dbReference>
<evidence type="ECO:0000313" key="11">
    <source>
        <dbReference type="Proteomes" id="UP000186218"/>
    </source>
</evidence>
<gene>
    <name evidence="10" type="ORF">SAMN05445060_2997</name>
</gene>
<dbReference type="Pfam" id="PF01061">
    <property type="entry name" value="ABC2_membrane"/>
    <property type="match status" value="1"/>
</dbReference>
<evidence type="ECO:0000256" key="8">
    <source>
        <dbReference type="SAM" id="Phobius"/>
    </source>
</evidence>
<dbReference type="PIRSF" id="PIRSF006648">
    <property type="entry name" value="DrrB"/>
    <property type="match status" value="1"/>
</dbReference>
<dbReference type="STRING" id="1344003.SAMN05445060_2997"/>
<feature type="transmembrane region" description="Helical" evidence="8">
    <location>
        <begin position="43"/>
        <end position="61"/>
    </location>
</feature>
<keyword evidence="7" id="KW-0046">Antibiotic resistance</keyword>
<evidence type="ECO:0000259" key="9">
    <source>
        <dbReference type="Pfam" id="PF01061"/>
    </source>
</evidence>
<dbReference type="PANTHER" id="PTHR43077">
    <property type="entry name" value="TRANSPORT PERMEASE YVFS-RELATED"/>
    <property type="match status" value="1"/>
</dbReference>
<evidence type="ECO:0000256" key="1">
    <source>
        <dbReference type="ARBA" id="ARBA00004651"/>
    </source>
</evidence>
<proteinExistence type="inferred from homology"/>
<dbReference type="PANTHER" id="PTHR43077:SF8">
    <property type="entry name" value="DOXORUBICIN RESISTANCE ABC TRANSPORTER PERMEASE PROTEIN DRRB"/>
    <property type="match status" value="1"/>
</dbReference>
<keyword evidence="3" id="KW-1003">Cell membrane</keyword>
<feature type="domain" description="ABC-2 type transporter transmembrane" evidence="9">
    <location>
        <begin position="25"/>
        <end position="233"/>
    </location>
</feature>
<evidence type="ECO:0000256" key="2">
    <source>
        <dbReference type="ARBA" id="ARBA00007783"/>
    </source>
</evidence>
<feature type="transmembrane region" description="Helical" evidence="8">
    <location>
        <begin position="247"/>
        <end position="267"/>
    </location>
</feature>
<accession>A0A1N7GQP1</accession>
<dbReference type="RefSeq" id="WP_076480922.1">
    <property type="nucleotide sequence ID" value="NZ_FTNT01000009.1"/>
</dbReference>
<dbReference type="OrthoDB" id="8988363at2"/>
<sequence length="272" mass="29220">MTATSSTIGLVTGFDAAARVTAWGQWRALTGRALRSMYRQGEFVLAIASPAMLTICYYVPLRKIMNIYAGMDYSQYLMPIICLQSVGFVATSSAMRAATDGSRGVTTRLRSMPIHPAVPFLSRLSANAVLLAVSLLWAFLSGLAIGWRPQHGVGNFLGFVVVAMLMGIVLSFAADVLGSMTNNPAATSQAMALPQLILGMLSTGLLPEQRFPDWIRGFVRNQPISQLTDLLRAFDRGAVHATSIVPAAGWVVGLLLLGAVAAAYSSWRSNHR</sequence>
<dbReference type="InterPro" id="IPR051328">
    <property type="entry name" value="T7SS_ABC-Transporter"/>
</dbReference>
<dbReference type="EMBL" id="FTNT01000009">
    <property type="protein sequence ID" value="SIS14840.1"/>
    <property type="molecule type" value="Genomic_DNA"/>
</dbReference>
<organism evidence="10 11">
    <name type="scientific">Williamsia sterculiae</name>
    <dbReference type="NCBI Taxonomy" id="1344003"/>
    <lineage>
        <taxon>Bacteria</taxon>
        <taxon>Bacillati</taxon>
        <taxon>Actinomycetota</taxon>
        <taxon>Actinomycetes</taxon>
        <taxon>Mycobacteriales</taxon>
        <taxon>Nocardiaceae</taxon>
        <taxon>Williamsia</taxon>
    </lineage>
</organism>
<evidence type="ECO:0000313" key="10">
    <source>
        <dbReference type="EMBL" id="SIS14840.1"/>
    </source>
</evidence>
<evidence type="ECO:0000256" key="6">
    <source>
        <dbReference type="ARBA" id="ARBA00023136"/>
    </source>
</evidence>
<feature type="transmembrane region" description="Helical" evidence="8">
    <location>
        <begin position="76"/>
        <end position="99"/>
    </location>
</feature>
<dbReference type="GO" id="GO:0140359">
    <property type="term" value="F:ABC-type transporter activity"/>
    <property type="evidence" value="ECO:0007669"/>
    <property type="project" value="InterPro"/>
</dbReference>
<evidence type="ECO:0000256" key="7">
    <source>
        <dbReference type="ARBA" id="ARBA00023251"/>
    </source>
</evidence>
<evidence type="ECO:0000256" key="5">
    <source>
        <dbReference type="ARBA" id="ARBA00022989"/>
    </source>
</evidence>
<keyword evidence="5 8" id="KW-1133">Transmembrane helix</keyword>
<name>A0A1N7GQP1_9NOCA</name>
<feature type="transmembrane region" description="Helical" evidence="8">
    <location>
        <begin position="156"/>
        <end position="178"/>
    </location>
</feature>